<proteinExistence type="predicted"/>
<comment type="caution">
    <text evidence="1">The sequence shown here is derived from an EMBL/GenBank/DDBJ whole genome shotgun (WGS) entry which is preliminary data.</text>
</comment>
<sequence>MSHVNDRIRLTTASDPVDIGLVTAIRSQLNSQLTAPATGAAYDRARRVVRQEPTVSFTTEAIKQALDLVGLQGLCFDADDAGTTHKEFRYLANRLEMCGTEGRADDDVHLAGVSQRGLVLLDQLQLSPDQAATLSLTSHLLTNATGDAPLAQAYDQALAAAINLTQNPDAEKAFAFYGFTLLDAALAEVTSVSIQFNYEPLEKPREPNGTIWPSKARVGKYRQTIDVNLSDPSVLDSIVASIGEPVTQADTELQLVQIDPDGHWVDPASSAHIKIPIAGKVYVGSAYQADGEGTSTSDITIETASGAAPLLLQTGVALT</sequence>
<organism evidence="1 2">
    <name type="scientific">Posidoniimonas corsicana</name>
    <dbReference type="NCBI Taxonomy" id="1938618"/>
    <lineage>
        <taxon>Bacteria</taxon>
        <taxon>Pseudomonadati</taxon>
        <taxon>Planctomycetota</taxon>
        <taxon>Planctomycetia</taxon>
        <taxon>Pirellulales</taxon>
        <taxon>Lacipirellulaceae</taxon>
        <taxon>Posidoniimonas</taxon>
    </lineage>
</organism>
<gene>
    <name evidence="1" type="ORF">KOR34_02080</name>
</gene>
<evidence type="ECO:0000313" key="2">
    <source>
        <dbReference type="Proteomes" id="UP000316714"/>
    </source>
</evidence>
<protein>
    <submittedName>
        <fullName evidence="1">Uncharacterized protein</fullName>
    </submittedName>
</protein>
<name>A0A5C5V9U1_9BACT</name>
<dbReference type="RefSeq" id="WP_146561396.1">
    <property type="nucleotide sequence ID" value="NZ_SIHJ01000001.1"/>
</dbReference>
<reference evidence="1 2" key="1">
    <citation type="submission" date="2019-02" db="EMBL/GenBank/DDBJ databases">
        <title>Deep-cultivation of Planctomycetes and their phenomic and genomic characterization uncovers novel biology.</title>
        <authorList>
            <person name="Wiegand S."/>
            <person name="Jogler M."/>
            <person name="Boedeker C."/>
            <person name="Pinto D."/>
            <person name="Vollmers J."/>
            <person name="Rivas-Marin E."/>
            <person name="Kohn T."/>
            <person name="Peeters S.H."/>
            <person name="Heuer A."/>
            <person name="Rast P."/>
            <person name="Oberbeckmann S."/>
            <person name="Bunk B."/>
            <person name="Jeske O."/>
            <person name="Meyerdierks A."/>
            <person name="Storesund J.E."/>
            <person name="Kallscheuer N."/>
            <person name="Luecker S."/>
            <person name="Lage O.M."/>
            <person name="Pohl T."/>
            <person name="Merkel B.J."/>
            <person name="Hornburger P."/>
            <person name="Mueller R.-W."/>
            <person name="Bruemmer F."/>
            <person name="Labrenz M."/>
            <person name="Spormann A.M."/>
            <person name="Op Den Camp H."/>
            <person name="Overmann J."/>
            <person name="Amann R."/>
            <person name="Jetten M.S.M."/>
            <person name="Mascher T."/>
            <person name="Medema M.H."/>
            <person name="Devos D.P."/>
            <person name="Kaster A.-K."/>
            <person name="Ovreas L."/>
            <person name="Rohde M."/>
            <person name="Galperin M.Y."/>
            <person name="Jogler C."/>
        </authorList>
    </citation>
    <scope>NUCLEOTIDE SEQUENCE [LARGE SCALE GENOMIC DNA]</scope>
    <source>
        <strain evidence="1 2">KOR34</strain>
    </source>
</reference>
<dbReference type="AlphaFoldDB" id="A0A5C5V9U1"/>
<keyword evidence="2" id="KW-1185">Reference proteome</keyword>
<evidence type="ECO:0000313" key="1">
    <source>
        <dbReference type="EMBL" id="TWT35318.1"/>
    </source>
</evidence>
<dbReference type="Proteomes" id="UP000316714">
    <property type="component" value="Unassembled WGS sequence"/>
</dbReference>
<accession>A0A5C5V9U1</accession>
<dbReference type="EMBL" id="SIHJ01000001">
    <property type="protein sequence ID" value="TWT35318.1"/>
    <property type="molecule type" value="Genomic_DNA"/>
</dbReference>